<proteinExistence type="predicted"/>
<sequence length="84" mass="9249">MTHGGRIKIAVAMPTEAEESPRPVDTCSLSISESSYDLFLTGIAQIDWELISKHSERGVWGKKQTVFKSKTKITLPDNSLAKVS</sequence>
<comment type="caution">
    <text evidence="1">The sequence shown here is derived from an EMBL/GenBank/DDBJ whole genome shotgun (WGS) entry which is preliminary data.</text>
</comment>
<dbReference type="Proteomes" id="UP000886998">
    <property type="component" value="Unassembled WGS sequence"/>
</dbReference>
<accession>A0A8X6XJL4</accession>
<dbReference type="AlphaFoldDB" id="A0A8X6XJL4"/>
<gene>
    <name evidence="1" type="ORF">TNIN_362351</name>
</gene>
<organism evidence="1 2">
    <name type="scientific">Trichonephila inaurata madagascariensis</name>
    <dbReference type="NCBI Taxonomy" id="2747483"/>
    <lineage>
        <taxon>Eukaryota</taxon>
        <taxon>Metazoa</taxon>
        <taxon>Ecdysozoa</taxon>
        <taxon>Arthropoda</taxon>
        <taxon>Chelicerata</taxon>
        <taxon>Arachnida</taxon>
        <taxon>Araneae</taxon>
        <taxon>Araneomorphae</taxon>
        <taxon>Entelegynae</taxon>
        <taxon>Araneoidea</taxon>
        <taxon>Nephilidae</taxon>
        <taxon>Trichonephila</taxon>
        <taxon>Trichonephila inaurata</taxon>
    </lineage>
</organism>
<reference evidence="1" key="1">
    <citation type="submission" date="2020-08" db="EMBL/GenBank/DDBJ databases">
        <title>Multicomponent nature underlies the extraordinary mechanical properties of spider dragline silk.</title>
        <authorList>
            <person name="Kono N."/>
            <person name="Nakamura H."/>
            <person name="Mori M."/>
            <person name="Yoshida Y."/>
            <person name="Ohtoshi R."/>
            <person name="Malay A.D."/>
            <person name="Moran D.A.P."/>
            <person name="Tomita M."/>
            <person name="Numata K."/>
            <person name="Arakawa K."/>
        </authorList>
    </citation>
    <scope>NUCLEOTIDE SEQUENCE</scope>
</reference>
<keyword evidence="2" id="KW-1185">Reference proteome</keyword>
<name>A0A8X6XJL4_9ARAC</name>
<evidence type="ECO:0000313" key="2">
    <source>
        <dbReference type="Proteomes" id="UP000886998"/>
    </source>
</evidence>
<evidence type="ECO:0000313" key="1">
    <source>
        <dbReference type="EMBL" id="GFY53847.1"/>
    </source>
</evidence>
<dbReference type="EMBL" id="BMAV01009522">
    <property type="protein sequence ID" value="GFY53847.1"/>
    <property type="molecule type" value="Genomic_DNA"/>
</dbReference>
<protein>
    <submittedName>
        <fullName evidence="1">Uncharacterized protein</fullName>
    </submittedName>
</protein>